<protein>
    <submittedName>
        <fullName evidence="1">Uncharacterized protein</fullName>
    </submittedName>
</protein>
<gene>
    <name evidence="1" type="ORF">IV01_25810</name>
</gene>
<dbReference type="RefSeq" id="WP_032631939.1">
    <property type="nucleotide sequence ID" value="NZ_JPQU01000109.1"/>
</dbReference>
<sequence length="227" mass="25226">MISLDLSMVRHNSAASARLADATDAFLRRGGVIHELSITRGVSLPFNNETIAYGYKASSAEHERKAREALELERSTAGKLRAYVDLGLKRASADMGISAKRLGHIAAAYGIVFVSKKKESPMEAKRAAEALMVPGITRLFSDGATQQAVIREFGLTADRLRRIAKDHSIALPGMVDEEEDRKLIPRIEAFRDLGIPRTTCFKRMGINQKKLWRIIETYGIDYPTIPR</sequence>
<dbReference type="PATRIC" id="fig|317.175.peg.5381"/>
<evidence type="ECO:0000313" key="2">
    <source>
        <dbReference type="Proteomes" id="UP000028631"/>
    </source>
</evidence>
<comment type="caution">
    <text evidence="1">The sequence shown here is derived from an EMBL/GenBank/DDBJ whole genome shotgun (WGS) entry which is preliminary data.</text>
</comment>
<keyword evidence="2" id="KW-1185">Reference proteome</keyword>
<evidence type="ECO:0000313" key="1">
    <source>
        <dbReference type="EMBL" id="KFE50102.1"/>
    </source>
</evidence>
<dbReference type="AlphaFoldDB" id="A0A085V3T9"/>
<dbReference type="OrthoDB" id="6906331at2"/>
<reference evidence="1 2" key="1">
    <citation type="submission" date="2014-07" db="EMBL/GenBank/DDBJ databases">
        <title>Draft Genome Sequences of Environmental Pseudomonas syringae strains.</title>
        <authorList>
            <person name="Baltrus D.A."/>
            <person name="Berge O."/>
            <person name="Morris C."/>
        </authorList>
    </citation>
    <scope>NUCLEOTIDE SEQUENCE [LARGE SCALE GENOMIC DNA]</scope>
    <source>
        <strain evidence="1 2">GAW0119</strain>
    </source>
</reference>
<dbReference type="EMBL" id="JPQU01000109">
    <property type="protein sequence ID" value="KFE50102.1"/>
    <property type="molecule type" value="Genomic_DNA"/>
</dbReference>
<dbReference type="Proteomes" id="UP000028631">
    <property type="component" value="Unassembled WGS sequence"/>
</dbReference>
<accession>A0A085V3T9</accession>
<organism evidence="1 2">
    <name type="scientific">Pseudomonas syringae</name>
    <dbReference type="NCBI Taxonomy" id="317"/>
    <lineage>
        <taxon>Bacteria</taxon>
        <taxon>Pseudomonadati</taxon>
        <taxon>Pseudomonadota</taxon>
        <taxon>Gammaproteobacteria</taxon>
        <taxon>Pseudomonadales</taxon>
        <taxon>Pseudomonadaceae</taxon>
        <taxon>Pseudomonas</taxon>
    </lineage>
</organism>
<proteinExistence type="predicted"/>
<name>A0A085V3T9_PSESX</name>